<gene>
    <name evidence="2" type="ORF">NMY3_02571</name>
</gene>
<dbReference type="AlphaFoldDB" id="A0A654MBB2"/>
<protein>
    <submittedName>
        <fullName evidence="2">Uncharacterized protein</fullName>
    </submittedName>
</protein>
<name>A0A654MBB2_9ARCH</name>
<dbReference type="EMBL" id="CP012850">
    <property type="protein sequence ID" value="ALI36762.1"/>
    <property type="molecule type" value="Genomic_DNA"/>
</dbReference>
<accession>A0A654MBB2</accession>
<sequence length="57" mass="6676">MKKDRHKTEIGTVESGLKSSQLRPLFNRQESNSAQGKKRELQTADRILLLMQEEEKY</sequence>
<dbReference type="GeneID" id="60422510"/>
<evidence type="ECO:0000256" key="1">
    <source>
        <dbReference type="SAM" id="MobiDB-lite"/>
    </source>
</evidence>
<reference evidence="3" key="1">
    <citation type="submission" date="2015-10" db="EMBL/GenBank/DDBJ databases">
        <title>Niche specialization of a soil ammonia-oxidizing archaeon, Candidatus Nitrosocosmicus oleophilus.</title>
        <authorList>
            <person name="Jung M.-Y."/>
            <person name="Rhee S.-K."/>
        </authorList>
    </citation>
    <scope>NUCLEOTIDE SEQUENCE [LARGE SCALE GENOMIC DNA]</scope>
    <source>
        <strain evidence="3">MY3</strain>
    </source>
</reference>
<dbReference type="KEGG" id="taa:NMY3_02571"/>
<organism evidence="2 3">
    <name type="scientific">Candidatus Nitrosocosmicus oleophilus</name>
    <dbReference type="NCBI Taxonomy" id="1353260"/>
    <lineage>
        <taxon>Archaea</taxon>
        <taxon>Nitrososphaerota</taxon>
        <taxon>Nitrososphaeria</taxon>
        <taxon>Nitrososphaerales</taxon>
        <taxon>Nitrososphaeraceae</taxon>
        <taxon>Candidatus Nitrosocosmicus</taxon>
    </lineage>
</organism>
<dbReference type="Proteomes" id="UP000058925">
    <property type="component" value="Chromosome"/>
</dbReference>
<evidence type="ECO:0000313" key="3">
    <source>
        <dbReference type="Proteomes" id="UP000058925"/>
    </source>
</evidence>
<keyword evidence="3" id="KW-1185">Reference proteome</keyword>
<proteinExistence type="predicted"/>
<dbReference type="RefSeq" id="WP_196815976.1">
    <property type="nucleotide sequence ID" value="NZ_CP012850.1"/>
</dbReference>
<feature type="region of interest" description="Disordered" evidence="1">
    <location>
        <begin position="1"/>
        <end position="22"/>
    </location>
</feature>
<evidence type="ECO:0000313" key="2">
    <source>
        <dbReference type="EMBL" id="ALI36762.1"/>
    </source>
</evidence>